<keyword evidence="2" id="KW-1185">Reference proteome</keyword>
<dbReference type="EMBL" id="JAGFBS010000015">
    <property type="protein sequence ID" value="KAG6375304.1"/>
    <property type="molecule type" value="Genomic_DNA"/>
</dbReference>
<dbReference type="InterPro" id="IPR013320">
    <property type="entry name" value="ConA-like_dom_sf"/>
</dbReference>
<proteinExistence type="predicted"/>
<organism evidence="1 2">
    <name type="scientific">Boletus reticuloceps</name>
    <dbReference type="NCBI Taxonomy" id="495285"/>
    <lineage>
        <taxon>Eukaryota</taxon>
        <taxon>Fungi</taxon>
        <taxon>Dikarya</taxon>
        <taxon>Basidiomycota</taxon>
        <taxon>Agaricomycotina</taxon>
        <taxon>Agaricomycetes</taxon>
        <taxon>Agaricomycetidae</taxon>
        <taxon>Boletales</taxon>
        <taxon>Boletineae</taxon>
        <taxon>Boletaceae</taxon>
        <taxon>Boletoideae</taxon>
        <taxon>Boletus</taxon>
    </lineage>
</organism>
<dbReference type="PANTHER" id="PTHR10963:SF24">
    <property type="entry name" value="GLYCOSIDASE C21B10.07-RELATED"/>
    <property type="match status" value="1"/>
</dbReference>
<dbReference type="OrthoDB" id="192832at2759"/>
<dbReference type="Gene3D" id="2.60.120.200">
    <property type="match status" value="1"/>
</dbReference>
<dbReference type="GO" id="GO:0009251">
    <property type="term" value="P:glucan catabolic process"/>
    <property type="evidence" value="ECO:0007669"/>
    <property type="project" value="TreeGrafter"/>
</dbReference>
<protein>
    <submittedName>
        <fullName evidence="1">Glycoside hydrolase family 16 protein</fullName>
    </submittedName>
</protein>
<dbReference type="AlphaFoldDB" id="A0A8I2YMI5"/>
<comment type="caution">
    <text evidence="1">The sequence shown here is derived from an EMBL/GenBank/DDBJ whole genome shotgun (WGS) entry which is preliminary data.</text>
</comment>
<keyword evidence="1" id="KW-0378">Hydrolase</keyword>
<dbReference type="SUPFAM" id="SSF49899">
    <property type="entry name" value="Concanavalin A-like lectins/glucanases"/>
    <property type="match status" value="1"/>
</dbReference>
<dbReference type="Pfam" id="PF26113">
    <property type="entry name" value="GH16_XgeA"/>
    <property type="match status" value="2"/>
</dbReference>
<evidence type="ECO:0000313" key="2">
    <source>
        <dbReference type="Proteomes" id="UP000683000"/>
    </source>
</evidence>
<dbReference type="PANTHER" id="PTHR10963">
    <property type="entry name" value="GLYCOSYL HYDROLASE-RELATED"/>
    <property type="match status" value="1"/>
</dbReference>
<evidence type="ECO:0000313" key="1">
    <source>
        <dbReference type="EMBL" id="KAG6375304.1"/>
    </source>
</evidence>
<dbReference type="InterPro" id="IPR050546">
    <property type="entry name" value="Glycosyl_Hydrlase_16"/>
</dbReference>
<accession>A0A8I2YMI5</accession>
<reference evidence="1" key="1">
    <citation type="submission" date="2021-03" db="EMBL/GenBank/DDBJ databases">
        <title>Evolutionary innovations through gain and loss of genes in the ectomycorrhizal Boletales.</title>
        <authorList>
            <person name="Wu G."/>
            <person name="Miyauchi S."/>
            <person name="Morin E."/>
            <person name="Yang Z.-L."/>
            <person name="Xu J."/>
            <person name="Martin F.M."/>
        </authorList>
    </citation>
    <scope>NUCLEOTIDE SEQUENCE</scope>
    <source>
        <strain evidence="1">BR01</strain>
    </source>
</reference>
<name>A0A8I2YMI5_9AGAM</name>
<gene>
    <name evidence="1" type="ORF">JVT61DRAFT_3529</name>
</gene>
<dbReference type="GO" id="GO:0016787">
    <property type="term" value="F:hydrolase activity"/>
    <property type="evidence" value="ECO:0007669"/>
    <property type="project" value="UniProtKB-KW"/>
</dbReference>
<sequence length="308" mass="33515">MLAVSGYAEAATYSRTSSLSGQSFLDAFHWEAIPDPTNGRVNYVTQSEAQSAGLVSVSGFTVTLRGDHTTFLDPSGPGRNSFRLRSNTQYSNHVAIFDIGHMPEGCGTWPAGEIDIVEGVNNQIPNQSTLHTSASKYFRSHLKGVLNDCDVWSDGNQGCGVQLADSNSFGPNFNYNGGGWYAVDRSPTYIAIYFWERGSTSVPSQVEYPVDKVDTSTWGTPAAYFPNTNCDFPSHFGPMNFIINLAFCTLFHVFVGDAPLNFIFAGGDWAGSVYSSSGCPSNCVDFVNKNPSAFSNAYFNFNALNIYQ</sequence>
<dbReference type="Proteomes" id="UP000683000">
    <property type="component" value="Unassembled WGS sequence"/>
</dbReference>